<reference evidence="2" key="1">
    <citation type="submission" date="2022-07" db="EMBL/GenBank/DDBJ databases">
        <title>Chromosome-level genome of Muraenolepis orangiensis.</title>
        <authorList>
            <person name="Kim J."/>
        </authorList>
    </citation>
    <scope>NUCLEOTIDE SEQUENCE</scope>
    <source>
        <strain evidence="2">KU_S4_2022</strain>
        <tissue evidence="2">Muscle</tissue>
    </source>
</reference>
<evidence type="ECO:0000313" key="3">
    <source>
        <dbReference type="Proteomes" id="UP001148018"/>
    </source>
</evidence>
<name>A0A9Q0EQ86_9TELE</name>
<sequence>MFGVLTHALPSSLQQLIRPRTGPAQPKNRPGSAPELDGLSPRTGLAQHQNWPGSAQEQAWLSPRTGPAQPKNWPR</sequence>
<dbReference type="Proteomes" id="UP001148018">
    <property type="component" value="Unassembled WGS sequence"/>
</dbReference>
<evidence type="ECO:0000256" key="1">
    <source>
        <dbReference type="SAM" id="MobiDB-lite"/>
    </source>
</evidence>
<protein>
    <submittedName>
        <fullName evidence="2">Uncharacterized protein</fullName>
    </submittedName>
</protein>
<comment type="caution">
    <text evidence="2">The sequence shown here is derived from an EMBL/GenBank/DDBJ whole genome shotgun (WGS) entry which is preliminary data.</text>
</comment>
<gene>
    <name evidence="2" type="ORF">NHX12_021272</name>
</gene>
<proteinExistence type="predicted"/>
<accession>A0A9Q0EQ86</accession>
<dbReference type="AlphaFoldDB" id="A0A9Q0EQ86"/>
<keyword evidence="3" id="KW-1185">Reference proteome</keyword>
<feature type="region of interest" description="Disordered" evidence="1">
    <location>
        <begin position="1"/>
        <end position="75"/>
    </location>
</feature>
<evidence type="ECO:0000313" key="2">
    <source>
        <dbReference type="EMBL" id="KAJ3611256.1"/>
    </source>
</evidence>
<dbReference type="EMBL" id="JANIIK010000037">
    <property type="protein sequence ID" value="KAJ3611256.1"/>
    <property type="molecule type" value="Genomic_DNA"/>
</dbReference>
<feature type="compositionally biased region" description="Polar residues" evidence="1">
    <location>
        <begin position="46"/>
        <end position="59"/>
    </location>
</feature>
<organism evidence="2 3">
    <name type="scientific">Muraenolepis orangiensis</name>
    <name type="common">Patagonian moray cod</name>
    <dbReference type="NCBI Taxonomy" id="630683"/>
    <lineage>
        <taxon>Eukaryota</taxon>
        <taxon>Metazoa</taxon>
        <taxon>Chordata</taxon>
        <taxon>Craniata</taxon>
        <taxon>Vertebrata</taxon>
        <taxon>Euteleostomi</taxon>
        <taxon>Actinopterygii</taxon>
        <taxon>Neopterygii</taxon>
        <taxon>Teleostei</taxon>
        <taxon>Neoteleostei</taxon>
        <taxon>Acanthomorphata</taxon>
        <taxon>Zeiogadaria</taxon>
        <taxon>Gadariae</taxon>
        <taxon>Gadiformes</taxon>
        <taxon>Muraenolepidoidei</taxon>
        <taxon>Muraenolepididae</taxon>
        <taxon>Muraenolepis</taxon>
    </lineage>
</organism>